<proteinExistence type="predicted"/>
<feature type="transmembrane region" description="Helical" evidence="1">
    <location>
        <begin position="229"/>
        <end position="250"/>
    </location>
</feature>
<evidence type="ECO:0000256" key="1">
    <source>
        <dbReference type="SAM" id="Phobius"/>
    </source>
</evidence>
<keyword evidence="1" id="KW-0472">Membrane</keyword>
<organism evidence="2 3">
    <name type="scientific">Christensenella tenuis</name>
    <dbReference type="NCBI Taxonomy" id="2763033"/>
    <lineage>
        <taxon>Bacteria</taxon>
        <taxon>Bacillati</taxon>
        <taxon>Bacillota</taxon>
        <taxon>Clostridia</taxon>
        <taxon>Christensenellales</taxon>
        <taxon>Christensenellaceae</taxon>
        <taxon>Christensenella</taxon>
    </lineage>
</organism>
<feature type="transmembrane region" description="Helical" evidence="1">
    <location>
        <begin position="387"/>
        <end position="410"/>
    </location>
</feature>
<dbReference type="Proteomes" id="UP000606889">
    <property type="component" value="Unassembled WGS sequence"/>
</dbReference>
<reference evidence="2 3" key="1">
    <citation type="submission" date="2020-08" db="EMBL/GenBank/DDBJ databases">
        <title>Genome public.</title>
        <authorList>
            <person name="Liu C."/>
            <person name="Sun Q."/>
        </authorList>
    </citation>
    <scope>NUCLEOTIDE SEQUENCE [LARGE SCALE GENOMIC DNA]</scope>
    <source>
        <strain evidence="2 3">NSJ-35</strain>
    </source>
</reference>
<gene>
    <name evidence="2" type="ORF">H8S18_08245</name>
</gene>
<feature type="transmembrane region" description="Helical" evidence="1">
    <location>
        <begin position="106"/>
        <end position="126"/>
    </location>
</feature>
<keyword evidence="1" id="KW-0812">Transmembrane</keyword>
<feature type="transmembrane region" description="Helical" evidence="1">
    <location>
        <begin position="363"/>
        <end position="381"/>
    </location>
</feature>
<dbReference type="NCBIfam" id="NF038403">
    <property type="entry name" value="perm_prefix_1"/>
    <property type="match status" value="1"/>
</dbReference>
<feature type="transmembrane region" description="Helical" evidence="1">
    <location>
        <begin position="164"/>
        <end position="181"/>
    </location>
</feature>
<evidence type="ECO:0000313" key="2">
    <source>
        <dbReference type="EMBL" id="MBC5648324.1"/>
    </source>
</evidence>
<evidence type="ECO:0000313" key="3">
    <source>
        <dbReference type="Proteomes" id="UP000606889"/>
    </source>
</evidence>
<dbReference type="RefSeq" id="WP_186857834.1">
    <property type="nucleotide sequence ID" value="NZ_JACOON010000004.1"/>
</dbReference>
<feature type="transmembrane region" description="Helical" evidence="1">
    <location>
        <begin position="78"/>
        <end position="100"/>
    </location>
</feature>
<keyword evidence="1" id="KW-1133">Transmembrane helix</keyword>
<protein>
    <recommendedName>
        <fullName evidence="4">Cell division protein FtsW</fullName>
    </recommendedName>
</protein>
<keyword evidence="3" id="KW-1185">Reference proteome</keyword>
<sequence>MNKPDGVTAYIKTVCEQIRWKKARPAVADELETHILDQRDALILAGIEPGAATSAAIAEMGDAVTVGTMLDHSYRPRIGWKTLVCMLAVIMCSCLLPVLLYRSSEFANLAYFVSVGLCVAIALPFLFIDFTSYAKIPVILLSVLIACIALAGAGVSIFWRTETVAAYLLPFAFLLMLFHMRGGGFRKFLRCCLLFIILPSIGYVLFFYFRYYGYLSPRAWLLLSINQSFIIFVLSCAAMMAICVCCGFFAVNKKKALLTLLIPTAAFTVLFLLYSAEAQLYESQAGFSQMNLIRETLENAVLFGQGHIVAEVSTNEVTRLIFRIGWLPFFGILAAGAGVYLYLLKQCLRQRSMLGRSLSLMGWAALVIPTVLGTASAAGVLPNAYSVIPFLSIDSSIYASMVLGLLCNIFRTGDVVRDRMVHAVA</sequence>
<accession>A0ABR7EH10</accession>
<dbReference type="InterPro" id="IPR047928">
    <property type="entry name" value="Perm_prefix_1"/>
</dbReference>
<comment type="caution">
    <text evidence="2">The sequence shown here is derived from an EMBL/GenBank/DDBJ whole genome shotgun (WGS) entry which is preliminary data.</text>
</comment>
<dbReference type="EMBL" id="JACOON010000004">
    <property type="protein sequence ID" value="MBC5648324.1"/>
    <property type="molecule type" value="Genomic_DNA"/>
</dbReference>
<feature type="transmembrane region" description="Helical" evidence="1">
    <location>
        <begin position="188"/>
        <end position="209"/>
    </location>
</feature>
<name>A0ABR7EH10_9FIRM</name>
<evidence type="ECO:0008006" key="4">
    <source>
        <dbReference type="Google" id="ProtNLM"/>
    </source>
</evidence>
<feature type="transmembrane region" description="Helical" evidence="1">
    <location>
        <begin position="257"/>
        <end position="276"/>
    </location>
</feature>
<feature type="transmembrane region" description="Helical" evidence="1">
    <location>
        <begin position="320"/>
        <end position="343"/>
    </location>
</feature>
<feature type="transmembrane region" description="Helical" evidence="1">
    <location>
        <begin position="138"/>
        <end position="158"/>
    </location>
</feature>